<evidence type="ECO:0000313" key="3">
    <source>
        <dbReference type="EMBL" id="AXH01255.1"/>
    </source>
</evidence>
<dbReference type="NCBIfam" id="TIGR03897">
    <property type="entry name" value="lanti_2_LanM"/>
    <property type="match status" value="1"/>
</dbReference>
<feature type="transmembrane region" description="Helical" evidence="1">
    <location>
        <begin position="599"/>
        <end position="621"/>
    </location>
</feature>
<reference evidence="3" key="1">
    <citation type="journal article" date="2018" name="Front. Microbiol.">
        <title>Genome Sequencing Reveals a Large and Diverse Repertoire of Antimicrobial Peptides.</title>
        <authorList>
            <person name="Rezaei Javan R."/>
            <person name="van Tonder A.J."/>
            <person name="King J.P."/>
            <person name="Harrold C.L."/>
            <person name="Brueggemann A.B."/>
        </authorList>
    </citation>
    <scope>NUCLEOTIDE SEQUENCE</scope>
    <source>
        <strain evidence="3">Tennesse_23F_4</strain>
    </source>
</reference>
<protein>
    <submittedName>
        <fullName evidence="3">Lantibiotic bifunctional modification enzyme SleM2</fullName>
    </submittedName>
</protein>
<organism evidence="3">
    <name type="scientific">Streptococcus pneumoniae</name>
    <dbReference type="NCBI Taxonomy" id="1313"/>
    <lineage>
        <taxon>Bacteria</taxon>
        <taxon>Bacillati</taxon>
        <taxon>Bacillota</taxon>
        <taxon>Bacilli</taxon>
        <taxon>Lactobacillales</taxon>
        <taxon>Streptococcaceae</taxon>
        <taxon>Streptococcus</taxon>
    </lineage>
</organism>
<sequence length="671" mass="78818">MTVESYLNKIEKSITSGTIEENYESTFYTFNNQFSKYFINSLSKDIRRYLSEGSIEMLEKQFYSEIYYLTIRTLIDDFYNWQRVNESVPKEERYHRYCLKLGTVPFFKKIKKAYPVLFIKIFHLHQHTINLIEEAMLSIIRDKDEIKERIGFNFDDGIKEIVLSTGDRHNGGKTAVIFKNNNDDKILYKPHSLNNDVFLENFFSLVNRSLPLKLYHPKSISKKNYGWQEFIEFQECNLDNDYEDYFYRYGELLAIAYALQVTDLHKENIIMSKNYPIVIDSETLFTNPDLSCNRNSTIQNPETVHDLFQKFIKDSVLDTLLLPNNFQSSLFDFDLSPLTNYQQLSENITRFTIENDFSHNIHLKEVHVVLPSSNVKKETNKFYGKIIDGFKACYTILENSKNYFIEEIKLLSEKYPLYLRQVLRPTMVYVKFLEASTHPDYLTDIKKQRKLFQKLNSSLYKLDSTLGKQVEIEINSLMKGDVPYFYTKFNSLSIYSMENKICNFYATSIQSKLLERFQKLGNKDMLKQLHVIFLSLSTVKDTTFSDINQSPLHDFIIPVNDENSLVLKVGDYVNHQVVWNNNNEFCILPSVTQIDDKKVILPVSYCLYDGGGVVLLLYYLYLKFNEEKYKIVADGLLKGFESMIEIETNRNFSAFNGIGSVIYIYIIAFLY</sequence>
<dbReference type="EMBL" id="MF990787">
    <property type="protein sequence ID" value="AXH01255.1"/>
    <property type="molecule type" value="Genomic_DNA"/>
</dbReference>
<name>A0A384ZZU3_STREE</name>
<dbReference type="RefSeq" id="WP_001841900.1">
    <property type="nucleotide sequence ID" value="NZ_CFRL02000085.1"/>
</dbReference>
<evidence type="ECO:0000256" key="1">
    <source>
        <dbReference type="SAM" id="Phobius"/>
    </source>
</evidence>
<dbReference type="SUPFAM" id="SSF158745">
    <property type="entry name" value="LanC-like"/>
    <property type="match status" value="1"/>
</dbReference>
<dbReference type="PIRSF" id="PIRSF037228">
    <property type="entry name" value="Lant_mod_RumM"/>
    <property type="match status" value="1"/>
</dbReference>
<dbReference type="InterPro" id="IPR017146">
    <property type="entry name" value="Lanti_2_LanM"/>
</dbReference>
<proteinExistence type="predicted"/>
<dbReference type="AlphaFoldDB" id="A0A384ZZU3"/>
<evidence type="ECO:0000259" key="2">
    <source>
        <dbReference type="Pfam" id="PF13575"/>
    </source>
</evidence>
<accession>A0A384ZZU3</accession>
<dbReference type="InterPro" id="IPR025410">
    <property type="entry name" value="Lant_dehyd"/>
</dbReference>
<gene>
    <name evidence="3" type="primary">sleM2</name>
    <name evidence="3" type="ORF">streptolancidinE_00004</name>
</gene>
<dbReference type="Pfam" id="PF13575">
    <property type="entry name" value="DUF4135"/>
    <property type="match status" value="1"/>
</dbReference>
<keyword evidence="1" id="KW-0812">Transmembrane</keyword>
<keyword evidence="1" id="KW-1133">Transmembrane helix</keyword>
<feature type="transmembrane region" description="Helical" evidence="1">
    <location>
        <begin position="652"/>
        <end position="670"/>
    </location>
</feature>
<keyword evidence="1" id="KW-0472">Membrane</keyword>
<feature type="domain" description="Lantibiotic biosynthesis protein dehydration" evidence="2">
    <location>
        <begin position="114"/>
        <end position="487"/>
    </location>
</feature>